<dbReference type="SUPFAM" id="SSF52540">
    <property type="entry name" value="P-loop containing nucleoside triphosphate hydrolases"/>
    <property type="match status" value="1"/>
</dbReference>
<dbReference type="InterPro" id="IPR045076">
    <property type="entry name" value="MutS"/>
</dbReference>
<dbReference type="GO" id="GO:0051053">
    <property type="term" value="P:negative regulation of DNA metabolic process"/>
    <property type="evidence" value="ECO:0007669"/>
    <property type="project" value="UniProtKB-ARBA"/>
</dbReference>
<dbReference type="GO" id="GO:0030983">
    <property type="term" value="F:mismatched DNA binding"/>
    <property type="evidence" value="ECO:0007669"/>
    <property type="project" value="InterPro"/>
</dbReference>
<evidence type="ECO:0000256" key="7">
    <source>
        <dbReference type="ARBA" id="ARBA00023125"/>
    </source>
</evidence>
<evidence type="ECO:0000256" key="2">
    <source>
        <dbReference type="ARBA" id="ARBA00006271"/>
    </source>
</evidence>
<keyword evidence="9" id="KW-0539">Nucleus</keyword>
<dbReference type="GO" id="GO:0005524">
    <property type="term" value="F:ATP binding"/>
    <property type="evidence" value="ECO:0007669"/>
    <property type="project" value="UniProtKB-KW"/>
</dbReference>
<dbReference type="FunFam" id="3.40.1170.10:FF:000003">
    <property type="entry name" value="DNA mismatch repair protein"/>
    <property type="match status" value="1"/>
</dbReference>
<dbReference type="SMART" id="SM00533">
    <property type="entry name" value="MUTSd"/>
    <property type="match status" value="1"/>
</dbReference>
<dbReference type="InterPro" id="IPR011184">
    <property type="entry name" value="DNA_mismatch_repair_Msh2"/>
</dbReference>
<dbReference type="InterPro" id="IPR000432">
    <property type="entry name" value="DNA_mismatch_repair_MutS_C"/>
</dbReference>
<dbReference type="Pfam" id="PF05188">
    <property type="entry name" value="MutS_II"/>
    <property type="match status" value="1"/>
</dbReference>
<sequence length="1006" mass="112089">MLHQIESGVLAIFKVAIERGRRAPEGSGAASSPVQTLEMAGEDETGLDNVDEPKLPEFKLDPKQALGFISFFNKLPEDERVVRFFDRKDYYTAHGDNATFIAKTYYKTMTALRQLGSGSTTLSGVSISRSMYEGIIRDLLLERTDHSVELYEGSGSKWVMSKAGTPGKLDSFEDVLFASNEMKETPVVMAVHMAVRENERSIGIAFVDMTRRTLGMTEFVDDDQFGNLESAMIALGCRECIMPQDSGKTSDARKLRDMMERCNVLLTERKKSEFRVRDLEQDLSRLVKGPVEQHRDLVAGQEGAASALAALLAYTDLLSDDRAYGKYVLQPYSLDKYMRLDAAALRALNVMESKMDGNKNFSLSGLMNRTSTAGMGKRLLNRWLKQPLLDVSEITTRHDVVQAFVESASMRQDVRQHLRRIPDIERLSRKVEKGSAGLQDIVKLYQASVRLPFIKEALDAYEGEFSAVLKERYTQSFGEWVGPEHLGKYDGLVESAVDLDQLQHGEYIISPAYDSSLQEIKSERDKVEEQIHKLHQQAANDLGLQVEKSLKLDKSPIFGHVFRITKKEEPSIRKKLTSSYVTLETRKDGVKFTNSKLRRCSEQYSKLSEEYVATQRELVSKVVEVAATFLEVFEGVALLLADMDVLVGFADLAASSPSPYVRPTMTPGDEGDLILEGSRHPCVEAQDDVNFIPNDCCLVRGKSWFQIITGPNMGGKSTFIRQVGVNVLMAQVGSFVPCDRADISVRDCIFARVGAGDCQRFDCPAKNCVQLRGVSTFMAEMLETASILKSATERSLIIIDELGRGTSTYDGFGLAWAICEYLVEVIRAPALFATHFHELTALASREGPLVHGPARGPLVGIANYHVSAHIDDKSRKLAMLYKVEEGPCDQSFGIHVAEFAHFPPDVVQLAREKAAELEDFSPSGLDIITKQREEVGAKRKRVIGPDDISRGKDRARQFLLDFAALPLDRMSAEVAMEEVAKLKTAFLEEAESSPWLQQLCLEGMRT</sequence>
<dbReference type="PROSITE" id="PS00486">
    <property type="entry name" value="DNA_MISMATCH_REPAIR_2"/>
    <property type="match status" value="1"/>
</dbReference>
<dbReference type="NCBIfam" id="NF003810">
    <property type="entry name" value="PRK05399.1"/>
    <property type="match status" value="1"/>
</dbReference>
<evidence type="ECO:0000259" key="14">
    <source>
        <dbReference type="PROSITE" id="PS00486"/>
    </source>
</evidence>
<dbReference type="GO" id="GO:0006312">
    <property type="term" value="P:mitotic recombination"/>
    <property type="evidence" value="ECO:0007669"/>
    <property type="project" value="TreeGrafter"/>
</dbReference>
<feature type="region of interest" description="Disordered" evidence="13">
    <location>
        <begin position="23"/>
        <end position="48"/>
    </location>
</feature>
<organism evidence="15 16">
    <name type="scientific">Marchantia polymorpha subsp. ruderalis</name>
    <dbReference type="NCBI Taxonomy" id="1480154"/>
    <lineage>
        <taxon>Eukaryota</taxon>
        <taxon>Viridiplantae</taxon>
        <taxon>Streptophyta</taxon>
        <taxon>Embryophyta</taxon>
        <taxon>Marchantiophyta</taxon>
        <taxon>Marchantiopsida</taxon>
        <taxon>Marchantiidae</taxon>
        <taxon>Marchantiales</taxon>
        <taxon>Marchantiaceae</taxon>
        <taxon>Marchantia</taxon>
    </lineage>
</organism>
<evidence type="ECO:0000256" key="12">
    <source>
        <dbReference type="RuleBase" id="RU003756"/>
    </source>
</evidence>
<dbReference type="CDD" id="cd03285">
    <property type="entry name" value="ABC_MSH2_euk"/>
    <property type="match status" value="1"/>
</dbReference>
<protein>
    <recommendedName>
        <fullName evidence="11">DNA mismatch repair protein MSH2</fullName>
    </recommendedName>
    <alternativeName>
        <fullName evidence="3">DNA mismatch repair protein Msh2</fullName>
    </alternativeName>
    <alternativeName>
        <fullName evidence="10">MutS protein homolog 2</fullName>
    </alternativeName>
</protein>
<keyword evidence="5 12" id="KW-0227">DNA damage</keyword>
<dbReference type="FunFam" id="3.40.50.300:FF:000925">
    <property type="entry name" value="DNA mismatch repair protein MSH2"/>
    <property type="match status" value="1"/>
</dbReference>
<dbReference type="EMBL" id="LVLJ01002758">
    <property type="protein sequence ID" value="OAE23862.1"/>
    <property type="molecule type" value="Genomic_DNA"/>
</dbReference>
<evidence type="ECO:0000256" key="5">
    <source>
        <dbReference type="ARBA" id="ARBA00022763"/>
    </source>
</evidence>
<evidence type="ECO:0000256" key="9">
    <source>
        <dbReference type="ARBA" id="ARBA00023242"/>
    </source>
</evidence>
<dbReference type="InterPro" id="IPR036187">
    <property type="entry name" value="DNA_mismatch_repair_MutS_sf"/>
</dbReference>
<dbReference type="Pfam" id="PF01624">
    <property type="entry name" value="MutS_I"/>
    <property type="match status" value="1"/>
</dbReference>
<proteinExistence type="inferred from homology"/>
<keyword evidence="8 12" id="KW-0234">DNA repair</keyword>
<evidence type="ECO:0000256" key="4">
    <source>
        <dbReference type="ARBA" id="ARBA00022741"/>
    </source>
</evidence>
<dbReference type="Pfam" id="PF00488">
    <property type="entry name" value="MutS_V"/>
    <property type="match status" value="1"/>
</dbReference>
<evidence type="ECO:0000313" key="15">
    <source>
        <dbReference type="EMBL" id="OAE23862.1"/>
    </source>
</evidence>
<dbReference type="PANTHER" id="PTHR11361">
    <property type="entry name" value="DNA MISMATCH REPAIR PROTEIN MUTS FAMILY MEMBER"/>
    <property type="match status" value="1"/>
</dbReference>
<evidence type="ECO:0000256" key="3">
    <source>
        <dbReference type="ARBA" id="ARBA00019549"/>
    </source>
</evidence>
<dbReference type="AlphaFoldDB" id="A0A176VU87"/>
<dbReference type="GO" id="GO:0006298">
    <property type="term" value="P:mismatch repair"/>
    <property type="evidence" value="ECO:0007669"/>
    <property type="project" value="InterPro"/>
</dbReference>
<dbReference type="Gene3D" id="3.40.1170.10">
    <property type="entry name" value="DNA repair protein MutS, domain I"/>
    <property type="match status" value="1"/>
</dbReference>
<dbReference type="InterPro" id="IPR007860">
    <property type="entry name" value="DNA_mmatch_repair_MutS_con_dom"/>
</dbReference>
<dbReference type="GO" id="GO:0032301">
    <property type="term" value="C:MutSalpha complex"/>
    <property type="evidence" value="ECO:0007669"/>
    <property type="project" value="TreeGrafter"/>
</dbReference>
<dbReference type="InterPro" id="IPR016151">
    <property type="entry name" value="DNA_mismatch_repair_MutS_N"/>
</dbReference>
<evidence type="ECO:0000256" key="1">
    <source>
        <dbReference type="ARBA" id="ARBA00004123"/>
    </source>
</evidence>
<keyword evidence="6" id="KW-0067">ATP-binding</keyword>
<name>A0A176VU87_MARPO</name>
<dbReference type="InterPro" id="IPR032642">
    <property type="entry name" value="Msh2_ATP-bd"/>
</dbReference>
<dbReference type="FunFam" id="3.30.420.110:FF:000002">
    <property type="entry name" value="DNA mismatch repair protein"/>
    <property type="match status" value="1"/>
</dbReference>
<dbReference type="InterPro" id="IPR036678">
    <property type="entry name" value="MutS_con_dom_sf"/>
</dbReference>
<dbReference type="PIRSF" id="PIRSF005813">
    <property type="entry name" value="MSH2"/>
    <property type="match status" value="1"/>
</dbReference>
<dbReference type="Pfam" id="PF05190">
    <property type="entry name" value="MutS_IV"/>
    <property type="match status" value="1"/>
</dbReference>
<comment type="caution">
    <text evidence="15">The sequence shown here is derived from an EMBL/GenBank/DDBJ whole genome shotgun (WGS) entry which is preliminary data.</text>
</comment>
<comment type="subcellular location">
    <subcellularLocation>
        <location evidence="1">Nucleus</location>
    </subcellularLocation>
</comment>
<dbReference type="Gene3D" id="3.30.420.110">
    <property type="entry name" value="MutS, connector domain"/>
    <property type="match status" value="1"/>
</dbReference>
<dbReference type="SMART" id="SM00534">
    <property type="entry name" value="MUTSac"/>
    <property type="match status" value="1"/>
</dbReference>
<dbReference type="SUPFAM" id="SSF53150">
    <property type="entry name" value="DNA repair protein MutS, domain II"/>
    <property type="match status" value="1"/>
</dbReference>
<dbReference type="InterPro" id="IPR007696">
    <property type="entry name" value="DNA_mismatch_repair_MutS_core"/>
</dbReference>
<dbReference type="InterPro" id="IPR007861">
    <property type="entry name" value="DNA_mismatch_repair_MutS_clamp"/>
</dbReference>
<keyword evidence="16" id="KW-1185">Reference proteome</keyword>
<reference evidence="15" key="1">
    <citation type="submission" date="2016-03" db="EMBL/GenBank/DDBJ databases">
        <title>Mechanisms controlling the formation of the plant cell surface in tip-growing cells are functionally conserved among land plants.</title>
        <authorList>
            <person name="Honkanen S."/>
            <person name="Jones V.A."/>
            <person name="Morieri G."/>
            <person name="Champion C."/>
            <person name="Hetherington A.J."/>
            <person name="Kelly S."/>
            <person name="Saint-Marcoux D."/>
            <person name="Proust H."/>
            <person name="Prescott H."/>
            <person name="Dolan L."/>
        </authorList>
    </citation>
    <scope>NUCLEOTIDE SEQUENCE [LARGE SCALE GENOMIC DNA]</scope>
    <source>
        <tissue evidence="15">Whole gametophyte</tissue>
    </source>
</reference>
<comment type="similarity">
    <text evidence="2 12">Belongs to the DNA mismatch repair MutS family.</text>
</comment>
<evidence type="ECO:0000256" key="11">
    <source>
        <dbReference type="ARBA" id="ARBA00073545"/>
    </source>
</evidence>
<dbReference type="InterPro" id="IPR007695">
    <property type="entry name" value="DNA_mismatch_repair_MutS-lik_N"/>
</dbReference>
<feature type="domain" description="DNA mismatch repair proteins mutS family" evidence="14">
    <location>
        <begin position="795"/>
        <end position="811"/>
    </location>
</feature>
<dbReference type="PANTHER" id="PTHR11361:SF35">
    <property type="entry name" value="DNA MISMATCH REPAIR PROTEIN MSH2"/>
    <property type="match status" value="1"/>
</dbReference>
<keyword evidence="4 12" id="KW-0547">Nucleotide-binding</keyword>
<dbReference type="InterPro" id="IPR027417">
    <property type="entry name" value="P-loop_NTPase"/>
</dbReference>
<evidence type="ECO:0000256" key="8">
    <source>
        <dbReference type="ARBA" id="ARBA00023204"/>
    </source>
</evidence>
<dbReference type="FunFam" id="1.10.1420.10:FF:000003">
    <property type="entry name" value="DNA mismatch repair protein"/>
    <property type="match status" value="1"/>
</dbReference>
<accession>A0A176VU87</accession>
<dbReference type="Pfam" id="PF05192">
    <property type="entry name" value="MutS_III"/>
    <property type="match status" value="1"/>
</dbReference>
<evidence type="ECO:0000256" key="10">
    <source>
        <dbReference type="ARBA" id="ARBA00029795"/>
    </source>
</evidence>
<dbReference type="Gene3D" id="3.40.50.300">
    <property type="entry name" value="P-loop containing nucleotide triphosphate hydrolases"/>
    <property type="match status" value="1"/>
</dbReference>
<keyword evidence="7 12" id="KW-0238">DNA-binding</keyword>
<comment type="function">
    <text evidence="12">Component of the post-replicative DNA mismatch repair system (MMR).</text>
</comment>
<dbReference type="SUPFAM" id="SSF48334">
    <property type="entry name" value="DNA repair protein MutS, domain III"/>
    <property type="match status" value="1"/>
</dbReference>
<dbReference type="GO" id="GO:0140664">
    <property type="term" value="F:ATP-dependent DNA damage sensor activity"/>
    <property type="evidence" value="ECO:0007669"/>
    <property type="project" value="InterPro"/>
</dbReference>
<gene>
    <name evidence="15" type="ORF">AXG93_3042s1040</name>
</gene>
<dbReference type="Gene3D" id="1.10.1420.10">
    <property type="match status" value="2"/>
</dbReference>
<evidence type="ECO:0000256" key="6">
    <source>
        <dbReference type="ARBA" id="ARBA00022840"/>
    </source>
</evidence>
<evidence type="ECO:0000256" key="13">
    <source>
        <dbReference type="SAM" id="MobiDB-lite"/>
    </source>
</evidence>
<evidence type="ECO:0000313" key="16">
    <source>
        <dbReference type="Proteomes" id="UP000077202"/>
    </source>
</evidence>
<dbReference type="Proteomes" id="UP000077202">
    <property type="component" value="Unassembled WGS sequence"/>
</dbReference>